<comment type="caution">
    <text evidence="1">The sequence shown here is derived from an EMBL/GenBank/DDBJ whole genome shotgun (WGS) entry which is preliminary data.</text>
</comment>
<reference evidence="1 2" key="1">
    <citation type="submission" date="2015-02" db="EMBL/GenBank/DDBJ databases">
        <title>Single-cell genomics of uncultivated deep-branching MTB reveals a conserved set of magnetosome genes.</title>
        <authorList>
            <person name="Kolinko S."/>
            <person name="Richter M."/>
            <person name="Glockner F.O."/>
            <person name="Brachmann A."/>
            <person name="Schuler D."/>
        </authorList>
    </citation>
    <scope>NUCLEOTIDE SEQUENCE [LARGE SCALE GENOMIC DNA]</scope>
    <source>
        <strain evidence="1">TM-1</strain>
    </source>
</reference>
<gene>
    <name evidence="1" type="ORF">MBAV_006489</name>
</gene>
<accession>A0A0F3GHK0</accession>
<sequence>MLINLFVAGDSIEYPIGLGYISAVIRQAGHNVDALDINGLIKSCEYTDIRVVV</sequence>
<dbReference type="Proteomes" id="UP000033423">
    <property type="component" value="Unassembled WGS sequence"/>
</dbReference>
<organism evidence="1 2">
    <name type="scientific">Candidatus Magnetobacterium bavaricum</name>
    <dbReference type="NCBI Taxonomy" id="29290"/>
    <lineage>
        <taxon>Bacteria</taxon>
        <taxon>Pseudomonadati</taxon>
        <taxon>Nitrospirota</taxon>
        <taxon>Thermodesulfovibrionia</taxon>
        <taxon>Thermodesulfovibrionales</taxon>
        <taxon>Candidatus Magnetobacteriaceae</taxon>
        <taxon>Candidatus Magnetobacterium</taxon>
    </lineage>
</organism>
<evidence type="ECO:0000313" key="2">
    <source>
        <dbReference type="Proteomes" id="UP000033423"/>
    </source>
</evidence>
<name>A0A0F3GHK0_9BACT</name>
<dbReference type="EMBL" id="LACI01002732">
    <property type="protein sequence ID" value="KJU81356.1"/>
    <property type="molecule type" value="Genomic_DNA"/>
</dbReference>
<proteinExistence type="predicted"/>
<dbReference type="AlphaFoldDB" id="A0A0F3GHK0"/>
<evidence type="ECO:0000313" key="1">
    <source>
        <dbReference type="EMBL" id="KJU81356.1"/>
    </source>
</evidence>
<protein>
    <submittedName>
        <fullName evidence="1">Uncharacterized protein</fullName>
    </submittedName>
</protein>
<keyword evidence="2" id="KW-1185">Reference proteome</keyword>